<reference evidence="2" key="1">
    <citation type="journal article" date="2020" name="Nature">
        <title>Giant virus diversity and host interactions through global metagenomics.</title>
        <authorList>
            <person name="Schulz F."/>
            <person name="Roux S."/>
            <person name="Paez-Espino D."/>
            <person name="Jungbluth S."/>
            <person name="Walsh D.A."/>
            <person name="Denef V.J."/>
            <person name="McMahon K.D."/>
            <person name="Konstantinidis K.T."/>
            <person name="Eloe-Fadrosh E.A."/>
            <person name="Kyrpides N.C."/>
            <person name="Woyke T."/>
        </authorList>
    </citation>
    <scope>NUCLEOTIDE SEQUENCE</scope>
    <source>
        <strain evidence="2">GVMAG-M-3300027892-73</strain>
    </source>
</reference>
<name>A0A6C0LMD0_9ZZZZ</name>
<feature type="region of interest" description="Disordered" evidence="1">
    <location>
        <begin position="110"/>
        <end position="155"/>
    </location>
</feature>
<evidence type="ECO:0000313" key="2">
    <source>
        <dbReference type="EMBL" id="QHU31068.1"/>
    </source>
</evidence>
<feature type="compositionally biased region" description="Basic residues" evidence="1">
    <location>
        <begin position="126"/>
        <end position="155"/>
    </location>
</feature>
<sequence>MAQILDVTGYSSNQIKNKNNNTNDDYYSIDEYDIENQNERKPRRKKPTDPFASYDSIDKPAGIQQWVGNNTINDDDGIPNLSWRKIGDKKYPPLRKMPTDLQYKADDESAMMRANTQDGPIAFGGKKTRKKRSRKTRNKSLKKRRKKSYKKRGKK</sequence>
<feature type="compositionally biased region" description="Acidic residues" evidence="1">
    <location>
        <begin position="27"/>
        <end position="36"/>
    </location>
</feature>
<protein>
    <submittedName>
        <fullName evidence="2">Uncharacterized protein</fullName>
    </submittedName>
</protein>
<organism evidence="2">
    <name type="scientific">viral metagenome</name>
    <dbReference type="NCBI Taxonomy" id="1070528"/>
    <lineage>
        <taxon>unclassified sequences</taxon>
        <taxon>metagenomes</taxon>
        <taxon>organismal metagenomes</taxon>
    </lineage>
</organism>
<evidence type="ECO:0000256" key="1">
    <source>
        <dbReference type="SAM" id="MobiDB-lite"/>
    </source>
</evidence>
<dbReference type="EMBL" id="MN740523">
    <property type="protein sequence ID" value="QHU31068.1"/>
    <property type="molecule type" value="Genomic_DNA"/>
</dbReference>
<dbReference type="AlphaFoldDB" id="A0A6C0LMD0"/>
<accession>A0A6C0LMD0</accession>
<feature type="region of interest" description="Disordered" evidence="1">
    <location>
        <begin position="1"/>
        <end position="59"/>
    </location>
</feature>
<proteinExistence type="predicted"/>
<feature type="compositionally biased region" description="Low complexity" evidence="1">
    <location>
        <begin position="16"/>
        <end position="26"/>
    </location>
</feature>